<name>J6F939_TRIAS</name>
<dbReference type="PANTHER" id="PTHR30292">
    <property type="entry name" value="UNCHARACTERIZED PROTEIN YBGL-RELATED"/>
    <property type="match status" value="1"/>
</dbReference>
<proteinExistence type="predicted"/>
<sequence>MTVSKNDFSERVSLNCGQRMSDDLSDPNDDLALIRRLAWFKPTNQPLARVHLHCIAAQGCEKLISDMGEGYYRWALGPDEALFPLIDYANIACGMHAGDHNTMLRMVRLAKQAGVGIGAHPGLDDVKGFGRRILPMTPEECRSLTLYQLGALKAMVDAEGAKISHVKPHGAFYFMLRDDAALTHAFLTAHISVNGNGTPFVGLAGTNMETVARELGVPFIPELFVDIDYDADGKLLSVPMSNKCTVEGIRKKVQSLIESGSTTDKQGNKLDIPAAKGKFTICLHSDMPTALENAKAAREVLNAAQ</sequence>
<gene>
    <name evidence="1" type="ORF">A1Q1_06950</name>
</gene>
<reference evidence="1 2" key="1">
    <citation type="journal article" date="2012" name="Eukaryot. Cell">
        <title>Draft genome sequence of CBS 2479, the standard type strain of Trichosporon asahii.</title>
        <authorList>
            <person name="Yang R.Y."/>
            <person name="Li H.T."/>
            <person name="Zhu H."/>
            <person name="Zhou G.P."/>
            <person name="Wang M."/>
            <person name="Wang L."/>
        </authorList>
    </citation>
    <scope>NUCLEOTIDE SEQUENCE [LARGE SCALE GENOMIC DNA]</scope>
    <source>
        <strain evidence="2">ATCC 90039 / CBS 2479 / JCM 2466 / KCTC 7840 / NCYC 2677 / UAMH 7654</strain>
    </source>
</reference>
<accession>J6F939</accession>
<dbReference type="VEuPathDB" id="FungiDB:A1Q1_06950"/>
<organism evidence="1 2">
    <name type="scientific">Trichosporon asahii var. asahii (strain ATCC 90039 / CBS 2479 / JCM 2466 / KCTC 7840 / NBRC 103889/ NCYC 2677 / UAMH 7654)</name>
    <name type="common">Yeast</name>
    <dbReference type="NCBI Taxonomy" id="1186058"/>
    <lineage>
        <taxon>Eukaryota</taxon>
        <taxon>Fungi</taxon>
        <taxon>Dikarya</taxon>
        <taxon>Basidiomycota</taxon>
        <taxon>Agaricomycotina</taxon>
        <taxon>Tremellomycetes</taxon>
        <taxon>Trichosporonales</taxon>
        <taxon>Trichosporonaceae</taxon>
        <taxon>Trichosporon</taxon>
    </lineage>
</organism>
<dbReference type="Gene3D" id="3.20.20.370">
    <property type="entry name" value="Glycoside hydrolase/deacetylase"/>
    <property type="match status" value="1"/>
</dbReference>
<dbReference type="RefSeq" id="XP_014182674.1">
    <property type="nucleotide sequence ID" value="XM_014327199.1"/>
</dbReference>
<dbReference type="SUPFAM" id="SSF88713">
    <property type="entry name" value="Glycoside hydrolase/deacetylase"/>
    <property type="match status" value="1"/>
</dbReference>
<dbReference type="AlphaFoldDB" id="J6F939"/>
<dbReference type="InterPro" id="IPR005501">
    <property type="entry name" value="LamB/YcsF/PxpA-like"/>
</dbReference>
<dbReference type="PANTHER" id="PTHR30292:SF0">
    <property type="entry name" value="5-OXOPROLINASE SUBUNIT A"/>
    <property type="match status" value="1"/>
</dbReference>
<dbReference type="OrthoDB" id="5295431at2759"/>
<dbReference type="Proteomes" id="UP000002748">
    <property type="component" value="Unassembled WGS sequence"/>
</dbReference>
<evidence type="ECO:0000313" key="1">
    <source>
        <dbReference type="EMBL" id="EJT51812.1"/>
    </source>
</evidence>
<protein>
    <submittedName>
        <fullName evidence="1">Uncharacterized protein</fullName>
    </submittedName>
</protein>
<dbReference type="InterPro" id="IPR011330">
    <property type="entry name" value="Glyco_hydro/deAcase_b/a-brl"/>
</dbReference>
<dbReference type="GeneID" id="25990462"/>
<evidence type="ECO:0000313" key="2">
    <source>
        <dbReference type="Proteomes" id="UP000002748"/>
    </source>
</evidence>
<dbReference type="GO" id="GO:0005975">
    <property type="term" value="P:carbohydrate metabolic process"/>
    <property type="evidence" value="ECO:0007669"/>
    <property type="project" value="InterPro"/>
</dbReference>
<dbReference type="NCBIfam" id="NF003814">
    <property type="entry name" value="PRK05406.1-3"/>
    <property type="match status" value="1"/>
</dbReference>
<comment type="caution">
    <text evidence="1">The sequence shown here is derived from an EMBL/GenBank/DDBJ whole genome shotgun (WGS) entry which is preliminary data.</text>
</comment>
<dbReference type="EMBL" id="ALBS01000046">
    <property type="protein sequence ID" value="EJT51812.1"/>
    <property type="molecule type" value="Genomic_DNA"/>
</dbReference>
<dbReference type="HOGENOM" id="CLU_069535_1_0_1"/>
<dbReference type="Pfam" id="PF03746">
    <property type="entry name" value="LamB_YcsF"/>
    <property type="match status" value="1"/>
</dbReference>
<dbReference type="KEGG" id="tasa:A1Q1_06950"/>